<dbReference type="InterPro" id="IPR027417">
    <property type="entry name" value="P-loop_NTPase"/>
</dbReference>
<feature type="domain" description="Helicase C-terminal" evidence="8">
    <location>
        <begin position="507"/>
        <end position="670"/>
    </location>
</feature>
<dbReference type="SUPFAM" id="SSF52540">
    <property type="entry name" value="P-loop containing nucleoside triphosphate hydrolases"/>
    <property type="match status" value="2"/>
</dbReference>
<proteinExistence type="predicted"/>
<dbReference type="Pfam" id="PF00271">
    <property type="entry name" value="Helicase_C"/>
    <property type="match status" value="1"/>
</dbReference>
<organism evidence="9 10">
    <name type="scientific">Kitasatospora cinereorecta</name>
    <dbReference type="NCBI Taxonomy" id="285560"/>
    <lineage>
        <taxon>Bacteria</taxon>
        <taxon>Bacillati</taxon>
        <taxon>Actinomycetota</taxon>
        <taxon>Actinomycetes</taxon>
        <taxon>Kitasatosporales</taxon>
        <taxon>Streptomycetaceae</taxon>
        <taxon>Kitasatospora</taxon>
    </lineage>
</organism>
<dbReference type="InterPro" id="IPR000330">
    <property type="entry name" value="SNF2_N"/>
</dbReference>
<keyword evidence="4" id="KW-0067">ATP-binding</keyword>
<comment type="caution">
    <text evidence="9">The sequence shown here is derived from an EMBL/GenBank/DDBJ whole genome shotgun (WGS) entry which is preliminary data.</text>
</comment>
<sequence length="1072" mass="118414">MADGTSTVEAPQDGDLVRVRGQQWVVSAVTPGDAGSASTLVELQSVMDGRYGESLSVIWEVEPGREVLPRSSLPDVVAGGFDPPQRLAAFLDAVRWSAVTSADTKMLQAPFRSGVAIEDYQLEPVSRALDAPRVNLLLADDVGLGKTVEAGLVARELMLRHRARRVMVVCPAGLTVKWRNEMAEKFGLDFTIVDSAQCAALRRSHGSAANPFRVYPLTIVSLPWLRGAKAQRLLDEVRGDAGLFDLLILDEAHHVAPSAPRQNYAVDSQQTKLIRSLAPLFEHRLFLSATPHNGYTESFTALLEIIDDQRFARGFAPDPRAQREVVVRRLKTDIVDAEGHRKFLQREVHPIPVVYSAEELEVHRLLSQYAALRRQRFAPRQAGGRKAADLVTLLLKKRLFSSPRAFKNTVAAYLATSDAKKSGAPAGGNLDEVQDWLEGFFDELGDLDDEAMTQAEDDALGRAERMQPGATTEERDLLVRMEQWAVAHEPNPDAKAEALIDYLKAVCRPDGVNWLNERVIVFTEYRDTQAWLVQMLAQAGLGGERVAELHGGMNAAEREQLRLAFQTDPTQELAGVEEAKVRILIATDAASEGIDLQRFCHRLINYDIPFNPNKLEQRIGRVDRYGQRNTPDIRHFVGTDHSASESGWAGDLEFLDRVARKVVTAEEDLGKMNAVLADAVQRYLTGEITAFDVENAENATPASGRRKAAGEGKVAAETNVSDQVKRLRRAVDETRERLGLTPANIERAVGTALALDHQQPLTAYIGDGDSPESFRTVPTLTGSWARTVDNLPDKLTGQMRPITFDPADVRGRDDVVLAHLAHPLVAMSTQLLQQAMWDSARTSAHDAALTPGSTAARTGSGLHRVAAVVSDHPGLESTFVGAYARYVLVGNDGVRLHEEVIHAGGWLRESGRFARLENLTTSEAILSAALADGTPAAPLLQQRMAEAWPRIRDGVLNALEWRRGDRGTSLERRLTELQESEERRITTNIDRFAQSLRAELADDGADMLFVTPDPREAAQRDRDRRSWQERLDRLEEDKERALAAITARYAEPASFLFPAAVLFVIPQREARR</sequence>
<dbReference type="PROSITE" id="PS51194">
    <property type="entry name" value="HELICASE_CTER"/>
    <property type="match status" value="1"/>
</dbReference>
<dbReference type="InterPro" id="IPR049730">
    <property type="entry name" value="SNF2/RAD54-like_C"/>
</dbReference>
<keyword evidence="5" id="KW-0175">Coiled coil</keyword>
<keyword evidence="2" id="KW-0378">Hydrolase</keyword>
<dbReference type="InterPro" id="IPR001650">
    <property type="entry name" value="Helicase_C-like"/>
</dbReference>
<accession>A0ABW0V6D1</accession>
<evidence type="ECO:0000256" key="2">
    <source>
        <dbReference type="ARBA" id="ARBA00022801"/>
    </source>
</evidence>
<dbReference type="InterPro" id="IPR057342">
    <property type="entry name" value="DEXDc_RapA"/>
</dbReference>
<keyword evidence="1" id="KW-0547">Nucleotide-binding</keyword>
<dbReference type="Gene3D" id="3.40.50.300">
    <property type="entry name" value="P-loop containing nucleotide triphosphate hydrolases"/>
    <property type="match status" value="1"/>
</dbReference>
<evidence type="ECO:0000259" key="7">
    <source>
        <dbReference type="PROSITE" id="PS51192"/>
    </source>
</evidence>
<dbReference type="PANTHER" id="PTHR45766:SF6">
    <property type="entry name" value="SWI_SNF-RELATED MATRIX-ASSOCIATED ACTIN-DEPENDENT REGULATOR OF CHROMATIN SUBFAMILY A-LIKE PROTEIN 1"/>
    <property type="match status" value="1"/>
</dbReference>
<keyword evidence="3" id="KW-0347">Helicase</keyword>
<gene>
    <name evidence="9" type="primary">drmD</name>
    <name evidence="9" type="ORF">ACFPZF_08600</name>
</gene>
<dbReference type="CDD" id="cd18011">
    <property type="entry name" value="DEXDc_RapA"/>
    <property type="match status" value="1"/>
</dbReference>
<dbReference type="Pfam" id="PF00176">
    <property type="entry name" value="SNF2-rel_dom"/>
    <property type="match status" value="1"/>
</dbReference>
<evidence type="ECO:0000256" key="1">
    <source>
        <dbReference type="ARBA" id="ARBA00022741"/>
    </source>
</evidence>
<dbReference type="CDD" id="cd18793">
    <property type="entry name" value="SF2_C_SNF"/>
    <property type="match status" value="1"/>
</dbReference>
<name>A0ABW0V6D1_9ACTN</name>
<feature type="coiled-coil region" evidence="5">
    <location>
        <begin position="327"/>
        <end position="375"/>
    </location>
</feature>
<dbReference type="SMART" id="SM00490">
    <property type="entry name" value="HELICc"/>
    <property type="match status" value="1"/>
</dbReference>
<protein>
    <submittedName>
        <fullName evidence="9">DISARM system SNF2-like helicase DrmD</fullName>
    </submittedName>
</protein>
<dbReference type="SMART" id="SM00487">
    <property type="entry name" value="DEXDc"/>
    <property type="match status" value="1"/>
</dbReference>
<feature type="region of interest" description="Disordered" evidence="6">
    <location>
        <begin position="699"/>
        <end position="720"/>
    </location>
</feature>
<evidence type="ECO:0000256" key="5">
    <source>
        <dbReference type="SAM" id="Coils"/>
    </source>
</evidence>
<dbReference type="Gene3D" id="3.40.50.10810">
    <property type="entry name" value="Tandem AAA-ATPase domain"/>
    <property type="match status" value="1"/>
</dbReference>
<evidence type="ECO:0000313" key="10">
    <source>
        <dbReference type="Proteomes" id="UP001596066"/>
    </source>
</evidence>
<evidence type="ECO:0000256" key="3">
    <source>
        <dbReference type="ARBA" id="ARBA00022806"/>
    </source>
</evidence>
<dbReference type="EMBL" id="JBHSOC010000011">
    <property type="protein sequence ID" value="MFC5641421.1"/>
    <property type="molecule type" value="Genomic_DNA"/>
</dbReference>
<evidence type="ECO:0000256" key="6">
    <source>
        <dbReference type="SAM" id="MobiDB-lite"/>
    </source>
</evidence>
<dbReference type="InterPro" id="IPR038718">
    <property type="entry name" value="SNF2-like_sf"/>
</dbReference>
<dbReference type="NCBIfam" id="NF038317">
    <property type="entry name" value="DISARM_DrmD"/>
    <property type="match status" value="1"/>
</dbReference>
<evidence type="ECO:0000259" key="8">
    <source>
        <dbReference type="PROSITE" id="PS51194"/>
    </source>
</evidence>
<evidence type="ECO:0000256" key="4">
    <source>
        <dbReference type="ARBA" id="ARBA00022840"/>
    </source>
</evidence>
<evidence type="ECO:0000313" key="9">
    <source>
        <dbReference type="EMBL" id="MFC5641421.1"/>
    </source>
</evidence>
<dbReference type="PROSITE" id="PS51192">
    <property type="entry name" value="HELICASE_ATP_BIND_1"/>
    <property type="match status" value="1"/>
</dbReference>
<dbReference type="InterPro" id="IPR014001">
    <property type="entry name" value="Helicase_ATP-bd"/>
</dbReference>
<feature type="coiled-coil region" evidence="5">
    <location>
        <begin position="1017"/>
        <end position="1044"/>
    </location>
</feature>
<reference evidence="10" key="1">
    <citation type="journal article" date="2019" name="Int. J. Syst. Evol. Microbiol.">
        <title>The Global Catalogue of Microorganisms (GCM) 10K type strain sequencing project: providing services to taxonomists for standard genome sequencing and annotation.</title>
        <authorList>
            <consortium name="The Broad Institute Genomics Platform"/>
            <consortium name="The Broad Institute Genome Sequencing Center for Infectious Disease"/>
            <person name="Wu L."/>
            <person name="Ma J."/>
        </authorList>
    </citation>
    <scope>NUCLEOTIDE SEQUENCE [LARGE SCALE GENOMIC DNA]</scope>
    <source>
        <strain evidence="10">CGMCC 4.1622</strain>
    </source>
</reference>
<dbReference type="PANTHER" id="PTHR45766">
    <property type="entry name" value="DNA ANNEALING HELICASE AND ENDONUCLEASE ZRANB3 FAMILY MEMBER"/>
    <property type="match status" value="1"/>
</dbReference>
<dbReference type="RefSeq" id="WP_346143534.1">
    <property type="nucleotide sequence ID" value="NZ_BAAAUA010000013.1"/>
</dbReference>
<dbReference type="Proteomes" id="UP001596066">
    <property type="component" value="Unassembled WGS sequence"/>
</dbReference>
<feature type="domain" description="Helicase ATP-binding" evidence="7">
    <location>
        <begin position="127"/>
        <end position="309"/>
    </location>
</feature>
<keyword evidence="10" id="KW-1185">Reference proteome</keyword>